<evidence type="ECO:0000313" key="2">
    <source>
        <dbReference type="EMBL" id="MBM2417863.1"/>
    </source>
</evidence>
<dbReference type="EMBL" id="JAFBXE010000007">
    <property type="protein sequence ID" value="MBM2413195.1"/>
    <property type="molecule type" value="Genomic_DNA"/>
</dbReference>
<accession>A0A9Q2NYP9</accession>
<dbReference type="Proteomes" id="UP000809440">
    <property type="component" value="Unassembled WGS sequence"/>
</dbReference>
<organism evidence="1 3">
    <name type="scientific">Marivita cryptomonadis</name>
    <dbReference type="NCBI Taxonomy" id="505252"/>
    <lineage>
        <taxon>Bacteria</taxon>
        <taxon>Pseudomonadati</taxon>
        <taxon>Pseudomonadota</taxon>
        <taxon>Alphaproteobacteria</taxon>
        <taxon>Rhodobacterales</taxon>
        <taxon>Roseobacteraceae</taxon>
        <taxon>Marivita</taxon>
    </lineage>
</organism>
<dbReference type="EMBL" id="JAFBXF010000007">
    <property type="protein sequence ID" value="MBM2417863.1"/>
    <property type="molecule type" value="Genomic_DNA"/>
</dbReference>
<dbReference type="AlphaFoldDB" id="A0A9Q2NYP9"/>
<evidence type="ECO:0000313" key="3">
    <source>
        <dbReference type="Proteomes" id="UP000755667"/>
    </source>
</evidence>
<evidence type="ECO:0000313" key="1">
    <source>
        <dbReference type="EMBL" id="MBM2413195.1"/>
    </source>
</evidence>
<gene>
    <name evidence="1" type="ORF">JQX41_12830</name>
    <name evidence="2" type="ORF">JQX48_12835</name>
</gene>
<comment type="caution">
    <text evidence="1">The sequence shown here is derived from an EMBL/GenBank/DDBJ whole genome shotgun (WGS) entry which is preliminary data.</text>
</comment>
<proteinExistence type="predicted"/>
<name>A0A9Q2NYP9_9RHOB</name>
<keyword evidence="4" id="KW-1185">Reference proteome</keyword>
<dbReference type="Proteomes" id="UP000755667">
    <property type="component" value="Unassembled WGS sequence"/>
</dbReference>
<sequence>MAKLVNRAKVATATTGTGTVTLGSAETGYQSFADAGVVDGDVVRYVIEDGSAWEIGTGTYTAAGNTLTRTVTESSNANAAISLSGAAIVFVSATPADIATAAQGATADAALPRSGGVMTGNITLDEVTEKVNEITGTVIEPANGTVQWKHLLANVAFTESFTSGQSVLLRLSNTVTYAVTWPTITWVNGSAPDLTTGGVHALVLWKEGSTLYGHYLGTV</sequence>
<dbReference type="RefSeq" id="WP_138487965.1">
    <property type="nucleotide sequence ID" value="NZ_JAFBWU010000007.1"/>
</dbReference>
<evidence type="ECO:0000313" key="4">
    <source>
        <dbReference type="Proteomes" id="UP000809440"/>
    </source>
</evidence>
<reference evidence="1 4" key="1">
    <citation type="submission" date="2021-01" db="EMBL/GenBank/DDBJ databases">
        <title>Diatom-associated Roseobacters Show Island Model of Population Structure.</title>
        <authorList>
            <person name="Qu L."/>
            <person name="Feng X."/>
            <person name="Chen Y."/>
            <person name="Li L."/>
            <person name="Wang X."/>
            <person name="Hu Z."/>
            <person name="Wang H."/>
            <person name="Luo H."/>
        </authorList>
    </citation>
    <scope>NUCLEOTIDE SEQUENCE</scope>
    <source>
        <strain evidence="2 4">CC28-63</strain>
        <strain evidence="1">CC28-69</strain>
    </source>
</reference>
<protein>
    <submittedName>
        <fullName evidence="1">Uncharacterized protein</fullName>
    </submittedName>
</protein>